<sequence length="441" mass="48185">MKEFRIEFDSPTSAYYAGQIVSGRVILNLHDKPKKVRAVIIHFKGEAKVEYSGQHRVRKDNGDTENENVQFKASEDYYDFKYNLFGGSEGIYLFDSGRLSNSVMETVTAKVSGVHKDLVVKVPIVMGSVPIAELSSMKFQPPTPVPTPQTMPSGPQPLPPVPQPMPSGQPMPPVPQPNEAILVQSGGGDGLQHQGPPPPIGLNVNNLYPSIPAIDESPVSPATMIYLSETSLLVRNRSTCQKPVYLSETGPKSRTTTLLMCDGPTGACEPINQEVSKNFCCLWCQSGPLQLSVSAPFSGFVPGQTIPITIDVENGSNIAVDDVVIELTKYTTWKATEPSSSEKYDKLDLVSEQLGGLVVNSSKHWNHQLVVPVFPYVNLHNCHIIQQEFKLSTSNLFSSTFFLAYLLSHTSLPISPQKTSFMIFEVVAILNQDDGSTSICA</sequence>
<proteinExistence type="inferred from homology"/>
<reference evidence="6" key="1">
    <citation type="submission" date="2025-08" db="UniProtKB">
        <authorList>
            <consortium name="RefSeq"/>
        </authorList>
    </citation>
    <scope>IDENTIFICATION</scope>
</reference>
<evidence type="ECO:0000256" key="3">
    <source>
        <dbReference type="SAM" id="MobiDB-lite"/>
    </source>
</evidence>
<evidence type="ECO:0000313" key="5">
    <source>
        <dbReference type="Proteomes" id="UP000079169"/>
    </source>
</evidence>
<keyword evidence="2" id="KW-0716">Sensory transduction</keyword>
<dbReference type="PaxDb" id="121845-A0A3Q0JF94"/>
<dbReference type="GO" id="GO:0015031">
    <property type="term" value="P:protein transport"/>
    <property type="evidence" value="ECO:0007669"/>
    <property type="project" value="TreeGrafter"/>
</dbReference>
<feature type="domain" description="Arrestin C-terminal-like" evidence="4">
    <location>
        <begin position="285"/>
        <end position="414"/>
    </location>
</feature>
<evidence type="ECO:0000259" key="4">
    <source>
        <dbReference type="SMART" id="SM01017"/>
    </source>
</evidence>
<dbReference type="GO" id="GO:0005737">
    <property type="term" value="C:cytoplasm"/>
    <property type="evidence" value="ECO:0007669"/>
    <property type="project" value="TreeGrafter"/>
</dbReference>
<gene>
    <name evidence="6" type="primary">LOC103520106</name>
</gene>
<accession>A0A3Q0JF94</accession>
<name>A0A3Q0JF94_DIACI</name>
<dbReference type="AlphaFoldDB" id="A0A3Q0JF94"/>
<feature type="region of interest" description="Disordered" evidence="3">
    <location>
        <begin position="141"/>
        <end position="172"/>
    </location>
</feature>
<protein>
    <submittedName>
        <fullName evidence="6">Uncharacterized protein LOC103520106</fullName>
    </submittedName>
</protein>
<dbReference type="InterPro" id="IPR014752">
    <property type="entry name" value="Arrestin-like_C"/>
</dbReference>
<dbReference type="Gene3D" id="2.60.40.640">
    <property type="match status" value="2"/>
</dbReference>
<dbReference type="Pfam" id="PF02752">
    <property type="entry name" value="Arrestin_C"/>
    <property type="match status" value="1"/>
</dbReference>
<keyword evidence="5" id="KW-1185">Reference proteome</keyword>
<organism evidence="5 6">
    <name type="scientific">Diaphorina citri</name>
    <name type="common">Asian citrus psyllid</name>
    <dbReference type="NCBI Taxonomy" id="121845"/>
    <lineage>
        <taxon>Eukaryota</taxon>
        <taxon>Metazoa</taxon>
        <taxon>Ecdysozoa</taxon>
        <taxon>Arthropoda</taxon>
        <taxon>Hexapoda</taxon>
        <taxon>Insecta</taxon>
        <taxon>Pterygota</taxon>
        <taxon>Neoptera</taxon>
        <taxon>Paraneoptera</taxon>
        <taxon>Hemiptera</taxon>
        <taxon>Sternorrhyncha</taxon>
        <taxon>Psylloidea</taxon>
        <taxon>Psyllidae</taxon>
        <taxon>Diaphorininae</taxon>
        <taxon>Diaphorina</taxon>
    </lineage>
</organism>
<dbReference type="PANTHER" id="PTHR11188">
    <property type="entry name" value="ARRESTIN DOMAIN CONTAINING PROTEIN"/>
    <property type="match status" value="1"/>
</dbReference>
<dbReference type="Pfam" id="PF00339">
    <property type="entry name" value="Arrestin_N"/>
    <property type="match status" value="1"/>
</dbReference>
<evidence type="ECO:0000313" key="6">
    <source>
        <dbReference type="RefSeq" id="XP_026687157.1"/>
    </source>
</evidence>
<dbReference type="SMART" id="SM01017">
    <property type="entry name" value="Arrestin_C"/>
    <property type="match status" value="1"/>
</dbReference>
<dbReference type="RefSeq" id="XP_026687157.1">
    <property type="nucleotide sequence ID" value="XM_026831356.1"/>
</dbReference>
<dbReference type="GeneID" id="103520106"/>
<dbReference type="Proteomes" id="UP000079169">
    <property type="component" value="Unplaced"/>
</dbReference>
<dbReference type="SUPFAM" id="SSF81296">
    <property type="entry name" value="E set domains"/>
    <property type="match status" value="2"/>
</dbReference>
<dbReference type="InterPro" id="IPR014756">
    <property type="entry name" value="Ig_E-set"/>
</dbReference>
<dbReference type="KEGG" id="dci:103520106"/>
<dbReference type="PANTHER" id="PTHR11188:SF176">
    <property type="entry name" value="ARRESTIN DOMAIN-CONTAINING PROTEIN 1"/>
    <property type="match status" value="1"/>
</dbReference>
<dbReference type="InterPro" id="IPR050357">
    <property type="entry name" value="Arrestin_domain-protein"/>
</dbReference>
<evidence type="ECO:0000256" key="1">
    <source>
        <dbReference type="ARBA" id="ARBA00005298"/>
    </source>
</evidence>
<evidence type="ECO:0000256" key="2">
    <source>
        <dbReference type="ARBA" id="ARBA00022606"/>
    </source>
</evidence>
<dbReference type="InterPro" id="IPR011022">
    <property type="entry name" value="Arrestin_C-like"/>
</dbReference>
<comment type="similarity">
    <text evidence="1">Belongs to the arrestin family.</text>
</comment>
<dbReference type="InterPro" id="IPR011021">
    <property type="entry name" value="Arrestin-like_N"/>
</dbReference>
<dbReference type="STRING" id="121845.A0A3Q0JF94"/>